<dbReference type="InterPro" id="IPR007837">
    <property type="entry name" value="DinB"/>
</dbReference>
<organism evidence="4 5">
    <name type="scientific">Owenweeksia hongkongensis (strain DSM 17368 / CIP 108786 / JCM 12287 / NRRL B-23963 / UST20020801)</name>
    <dbReference type="NCBI Taxonomy" id="926562"/>
    <lineage>
        <taxon>Bacteria</taxon>
        <taxon>Pseudomonadati</taxon>
        <taxon>Bacteroidota</taxon>
        <taxon>Flavobacteriia</taxon>
        <taxon>Flavobacteriales</taxon>
        <taxon>Owenweeksiaceae</taxon>
        <taxon>Owenweeksia</taxon>
    </lineage>
</organism>
<evidence type="ECO:0000313" key="5">
    <source>
        <dbReference type="Proteomes" id="UP000005631"/>
    </source>
</evidence>
<dbReference type="Gene3D" id="1.20.120.450">
    <property type="entry name" value="dinb family like domain"/>
    <property type="match status" value="1"/>
</dbReference>
<evidence type="ECO:0000256" key="2">
    <source>
        <dbReference type="ARBA" id="ARBA00022723"/>
    </source>
</evidence>
<dbReference type="eggNOG" id="COG2318">
    <property type="taxonomic scope" value="Bacteria"/>
</dbReference>
<comment type="similarity">
    <text evidence="1">Belongs to the DinB family.</text>
</comment>
<dbReference type="SUPFAM" id="SSF109854">
    <property type="entry name" value="DinB/YfiT-like putative metalloenzymes"/>
    <property type="match status" value="1"/>
</dbReference>
<dbReference type="GO" id="GO:0046872">
    <property type="term" value="F:metal ion binding"/>
    <property type="evidence" value="ECO:0007669"/>
    <property type="project" value="UniProtKB-KW"/>
</dbReference>
<keyword evidence="5" id="KW-1185">Reference proteome</keyword>
<dbReference type="Pfam" id="PF05163">
    <property type="entry name" value="DinB"/>
    <property type="match status" value="1"/>
</dbReference>
<dbReference type="AlphaFoldDB" id="G8R678"/>
<name>G8R678_OWEHD</name>
<evidence type="ECO:0008006" key="6">
    <source>
        <dbReference type="Google" id="ProtNLM"/>
    </source>
</evidence>
<accession>G8R678</accession>
<evidence type="ECO:0000256" key="3">
    <source>
        <dbReference type="PIRSR" id="PIRSR607837-1"/>
    </source>
</evidence>
<proteinExistence type="inferred from homology"/>
<reference evidence="4 5" key="1">
    <citation type="journal article" date="2012" name="Stand. Genomic Sci.">
        <title>Genome sequence of the orange-pigmented seawater bacterium Owenweeksia hongkongensis type strain (UST20020801(T)).</title>
        <authorList>
            <person name="Riedel T."/>
            <person name="Held B."/>
            <person name="Nolan M."/>
            <person name="Lucas S."/>
            <person name="Lapidus A."/>
            <person name="Tice H."/>
            <person name="Del Rio T.G."/>
            <person name="Cheng J.F."/>
            <person name="Han C."/>
            <person name="Tapia R."/>
            <person name="Goodwin L.A."/>
            <person name="Pitluck S."/>
            <person name="Liolios K."/>
            <person name="Mavromatis K."/>
            <person name="Pagani I."/>
            <person name="Ivanova N."/>
            <person name="Mikhailova N."/>
            <person name="Pati A."/>
            <person name="Chen A."/>
            <person name="Palaniappan K."/>
            <person name="Rohde M."/>
            <person name="Tindall B.J."/>
            <person name="Detter J.C."/>
            <person name="Goker M."/>
            <person name="Woyke T."/>
            <person name="Bristow J."/>
            <person name="Eisen J.A."/>
            <person name="Markowitz V."/>
            <person name="Hugenholtz P."/>
            <person name="Klenk H.P."/>
            <person name="Kyrpides N.C."/>
        </authorList>
    </citation>
    <scope>NUCLEOTIDE SEQUENCE</scope>
    <source>
        <strain evidence="5">DSM 17368 / JCM 12287 / NRRL B-23963</strain>
    </source>
</reference>
<evidence type="ECO:0000256" key="1">
    <source>
        <dbReference type="ARBA" id="ARBA00008635"/>
    </source>
</evidence>
<dbReference type="Proteomes" id="UP000005631">
    <property type="component" value="Chromosome"/>
</dbReference>
<protein>
    <recommendedName>
        <fullName evidence="6">DinB family protein</fullName>
    </recommendedName>
</protein>
<dbReference type="PANTHER" id="PTHR37302">
    <property type="entry name" value="SLR1116 PROTEIN"/>
    <property type="match status" value="1"/>
</dbReference>
<sequence>MEHLLKLLEYNFWANDLFITRLTLNESIPTEVQKQLSHLLSAHQIWLGRINGRGSLPSVWESIDPETWEGVNIELYNETTDLVKSISLGTTFTYKNTRGIPFQNSLEDLITHILHHSTHHRAQVALLMRQHSILPPQSDYIFYLRK</sequence>
<feature type="binding site" evidence="3">
    <location>
        <position position="38"/>
    </location>
    <ligand>
        <name>a divalent metal cation</name>
        <dbReference type="ChEBI" id="CHEBI:60240"/>
    </ligand>
</feature>
<dbReference type="HOGENOM" id="CLU_101283_3_1_10"/>
<dbReference type="EMBL" id="CP003156">
    <property type="protein sequence ID" value="AEV33298.1"/>
    <property type="molecule type" value="Genomic_DNA"/>
</dbReference>
<feature type="binding site" evidence="3">
    <location>
        <position position="116"/>
    </location>
    <ligand>
        <name>a divalent metal cation</name>
        <dbReference type="ChEBI" id="CHEBI:60240"/>
    </ligand>
</feature>
<feature type="binding site" evidence="3">
    <location>
        <position position="120"/>
    </location>
    <ligand>
        <name>a divalent metal cation</name>
        <dbReference type="ChEBI" id="CHEBI:60240"/>
    </ligand>
</feature>
<dbReference type="OrthoDB" id="9811413at2"/>
<dbReference type="PANTHER" id="PTHR37302:SF3">
    <property type="entry name" value="DAMAGE-INDUCIBLE PROTEIN DINB"/>
    <property type="match status" value="1"/>
</dbReference>
<dbReference type="InterPro" id="IPR034660">
    <property type="entry name" value="DinB/YfiT-like"/>
</dbReference>
<dbReference type="STRING" id="926562.Oweho_2326"/>
<gene>
    <name evidence="4" type="ordered locus">Oweho_2326</name>
</gene>
<evidence type="ECO:0000313" key="4">
    <source>
        <dbReference type="EMBL" id="AEV33298.1"/>
    </source>
</evidence>
<dbReference type="RefSeq" id="WP_014202647.1">
    <property type="nucleotide sequence ID" value="NC_016599.1"/>
</dbReference>
<keyword evidence="2 3" id="KW-0479">Metal-binding</keyword>
<dbReference type="KEGG" id="oho:Oweho_2326"/>